<organism evidence="2 3">
    <name type="scientific">Rhizophagus irregularis</name>
    <dbReference type="NCBI Taxonomy" id="588596"/>
    <lineage>
        <taxon>Eukaryota</taxon>
        <taxon>Fungi</taxon>
        <taxon>Fungi incertae sedis</taxon>
        <taxon>Mucoromycota</taxon>
        <taxon>Glomeromycotina</taxon>
        <taxon>Glomeromycetes</taxon>
        <taxon>Glomerales</taxon>
        <taxon>Glomeraceae</taxon>
        <taxon>Rhizophagus</taxon>
    </lineage>
</organism>
<sequence>MISDGHKLHTANCDILLKMRDGNLQRISKIHLSYDLLHYVLLFPNGDNSCHMDISLIGSIQNAGHLYQQYIVNQYAEIEQNRLNYLKHNQVTLQTDLYNDVMDAIHTNDNTNVGRRIILPSSFAGSPCQMYQLY</sequence>
<gene>
    <name evidence="2" type="ORF">RhiirA5_437047</name>
</gene>
<dbReference type="VEuPathDB" id="FungiDB:RhiirA1_479503"/>
<dbReference type="InterPro" id="IPR025476">
    <property type="entry name" value="Helitron_helicase-like"/>
</dbReference>
<dbReference type="PANTHER" id="PTHR45786:SF74">
    <property type="entry name" value="ATP-DEPENDENT DNA HELICASE"/>
    <property type="match status" value="1"/>
</dbReference>
<proteinExistence type="predicted"/>
<dbReference type="Pfam" id="PF14214">
    <property type="entry name" value="Helitron_like_N"/>
    <property type="match status" value="1"/>
</dbReference>
<evidence type="ECO:0000313" key="3">
    <source>
        <dbReference type="Proteomes" id="UP000232722"/>
    </source>
</evidence>
<name>A0A2N0NL13_9GLOM</name>
<dbReference type="Proteomes" id="UP000232722">
    <property type="component" value="Unassembled WGS sequence"/>
</dbReference>
<dbReference type="AlphaFoldDB" id="A0A2N0NL13"/>
<protein>
    <recommendedName>
        <fullName evidence="1">Helitron helicase-like domain-containing protein</fullName>
    </recommendedName>
</protein>
<evidence type="ECO:0000313" key="2">
    <source>
        <dbReference type="EMBL" id="PKB95261.1"/>
    </source>
</evidence>
<dbReference type="EMBL" id="LLXJ01004957">
    <property type="protein sequence ID" value="PKB95261.1"/>
    <property type="molecule type" value="Genomic_DNA"/>
</dbReference>
<reference evidence="2 3" key="1">
    <citation type="submission" date="2016-04" db="EMBL/GenBank/DDBJ databases">
        <title>Genome analyses suggest a sexual origin of heterokaryosis in a supposedly ancient asexual fungus.</title>
        <authorList>
            <person name="Ropars J."/>
            <person name="Sedzielewska K."/>
            <person name="Noel J."/>
            <person name="Charron P."/>
            <person name="Farinelli L."/>
            <person name="Marton T."/>
            <person name="Kruger M."/>
            <person name="Pelin A."/>
            <person name="Brachmann A."/>
            <person name="Corradi N."/>
        </authorList>
    </citation>
    <scope>NUCLEOTIDE SEQUENCE [LARGE SCALE GENOMIC DNA]</scope>
    <source>
        <strain evidence="2 3">A5</strain>
    </source>
</reference>
<accession>A0A2N0NL13</accession>
<comment type="caution">
    <text evidence="2">The sequence shown here is derived from an EMBL/GenBank/DDBJ whole genome shotgun (WGS) entry which is preliminary data.</text>
</comment>
<evidence type="ECO:0000259" key="1">
    <source>
        <dbReference type="Pfam" id="PF14214"/>
    </source>
</evidence>
<reference evidence="2 3" key="2">
    <citation type="submission" date="2017-09" db="EMBL/GenBank/DDBJ databases">
        <title>Extensive intraspecific genome diversity in a model arbuscular mycorrhizal fungus.</title>
        <authorList>
            <person name="Chen E.C."/>
            <person name="Morin E."/>
            <person name="Beaudet D."/>
            <person name="Noel J."/>
            <person name="Ndikumana S."/>
            <person name="Charron P."/>
            <person name="St-Onge C."/>
            <person name="Giorgi J."/>
            <person name="Grigoriev I.V."/>
            <person name="Roux C."/>
            <person name="Martin F.M."/>
            <person name="Corradi N."/>
        </authorList>
    </citation>
    <scope>NUCLEOTIDE SEQUENCE [LARGE SCALE GENOMIC DNA]</scope>
    <source>
        <strain evidence="2 3">A5</strain>
    </source>
</reference>
<dbReference type="PANTHER" id="PTHR45786">
    <property type="entry name" value="DNA BINDING PROTEIN-LIKE"/>
    <property type="match status" value="1"/>
</dbReference>
<feature type="domain" description="Helitron helicase-like" evidence="1">
    <location>
        <begin position="62"/>
        <end position="134"/>
    </location>
</feature>